<accession>A0A8T0VDY7</accession>
<reference evidence="1" key="1">
    <citation type="submission" date="2020-05" db="EMBL/GenBank/DDBJ databases">
        <title>WGS assembly of Panicum virgatum.</title>
        <authorList>
            <person name="Lovell J.T."/>
            <person name="Jenkins J."/>
            <person name="Shu S."/>
            <person name="Juenger T.E."/>
            <person name="Schmutz J."/>
        </authorList>
    </citation>
    <scope>NUCLEOTIDE SEQUENCE</scope>
    <source>
        <strain evidence="1">AP13</strain>
    </source>
</reference>
<dbReference type="AlphaFoldDB" id="A0A8T0VDY7"/>
<sequence length="158" mass="18016">MSPNGRIQNCRGSPRTGSCCSAAAAGLLLARVGLQLPLRWLVAAPRPLQLLQSSVCADTVWFKVLRKVGWDTALLSVPTDFLTIWWKARKQIPKTYRRGFDSLVVLVCWLIWKERNHRTFDHQTRTIEEVMYLVIEEITAGSRAGPVLRFWWPGAKLK</sequence>
<dbReference type="Proteomes" id="UP000823388">
    <property type="component" value="Chromosome 3K"/>
</dbReference>
<evidence type="ECO:0000313" key="1">
    <source>
        <dbReference type="EMBL" id="KAG2629999.1"/>
    </source>
</evidence>
<comment type="caution">
    <text evidence="1">The sequence shown here is derived from an EMBL/GenBank/DDBJ whole genome shotgun (WGS) entry which is preliminary data.</text>
</comment>
<organism evidence="1 2">
    <name type="scientific">Panicum virgatum</name>
    <name type="common">Blackwell switchgrass</name>
    <dbReference type="NCBI Taxonomy" id="38727"/>
    <lineage>
        <taxon>Eukaryota</taxon>
        <taxon>Viridiplantae</taxon>
        <taxon>Streptophyta</taxon>
        <taxon>Embryophyta</taxon>
        <taxon>Tracheophyta</taxon>
        <taxon>Spermatophyta</taxon>
        <taxon>Magnoliopsida</taxon>
        <taxon>Liliopsida</taxon>
        <taxon>Poales</taxon>
        <taxon>Poaceae</taxon>
        <taxon>PACMAD clade</taxon>
        <taxon>Panicoideae</taxon>
        <taxon>Panicodae</taxon>
        <taxon>Paniceae</taxon>
        <taxon>Panicinae</taxon>
        <taxon>Panicum</taxon>
        <taxon>Panicum sect. Hiantes</taxon>
    </lineage>
</organism>
<proteinExistence type="predicted"/>
<keyword evidence="2" id="KW-1185">Reference proteome</keyword>
<gene>
    <name evidence="1" type="ORF">PVAP13_3KG514103</name>
</gene>
<name>A0A8T0VDY7_PANVG</name>
<dbReference type="EMBL" id="CM029041">
    <property type="protein sequence ID" value="KAG2629999.1"/>
    <property type="molecule type" value="Genomic_DNA"/>
</dbReference>
<evidence type="ECO:0000313" key="2">
    <source>
        <dbReference type="Proteomes" id="UP000823388"/>
    </source>
</evidence>
<protein>
    <submittedName>
        <fullName evidence="1">Uncharacterized protein</fullName>
    </submittedName>
</protein>